<keyword evidence="5 10" id="KW-0159">Chromosome partition</keyword>
<dbReference type="SUPFAM" id="SSF56349">
    <property type="entry name" value="DNA breaking-rejoining enzymes"/>
    <property type="match status" value="1"/>
</dbReference>
<dbReference type="GO" id="GO:0051301">
    <property type="term" value="P:cell division"/>
    <property type="evidence" value="ECO:0007669"/>
    <property type="project" value="UniProtKB-KW"/>
</dbReference>
<dbReference type="PANTHER" id="PTHR30349">
    <property type="entry name" value="PHAGE INTEGRASE-RELATED"/>
    <property type="match status" value="1"/>
</dbReference>
<feature type="active site" evidence="10">
    <location>
        <position position="257"/>
    </location>
</feature>
<dbReference type="Pfam" id="PF00589">
    <property type="entry name" value="Phage_integrase"/>
    <property type="match status" value="1"/>
</dbReference>
<gene>
    <name evidence="13" type="primary">xerD</name>
    <name evidence="10" type="synonym">xerC</name>
    <name evidence="13" type="ORF">DRZ78_02040</name>
</gene>
<sequence length="285" mass="32914">MIRSFLDYLRVERGLSSHTIEAYRSDLAQYVKWLKKDVLQVDHSLIGKYVATLREKGCGSPSIARKLSAIRMFYKFLNIEGKSDRNLLEGITSPRSGRKIPSYLSLREVERLLDAPSSSDLCGTRDKAILELLYGAGLRISELVNLNISDLDLRHRWVRVLGKGSKERIVPVGRKACQCIRVYLREREIKKGEEIPLFCNRYGKRISRQACWKAIKKYAQRAGITKRISPHTLRHSFATHLLARDADLRSVQELLGHSNIGTTQIYTYITQERLRRVYKKYHPRA</sequence>
<dbReference type="SUPFAM" id="SSF47823">
    <property type="entry name" value="lambda integrase-like, N-terminal domain"/>
    <property type="match status" value="1"/>
</dbReference>
<dbReference type="InterPro" id="IPR011010">
    <property type="entry name" value="DNA_brk_join_enz"/>
</dbReference>
<dbReference type="InterPro" id="IPR010998">
    <property type="entry name" value="Integrase_recombinase_N"/>
</dbReference>
<evidence type="ECO:0000256" key="3">
    <source>
        <dbReference type="ARBA" id="ARBA00022490"/>
    </source>
</evidence>
<comment type="similarity">
    <text evidence="2">Belongs to the 'phage' integrase family. XerD subfamily.</text>
</comment>
<feature type="active site" evidence="10">
    <location>
        <position position="163"/>
    </location>
</feature>
<dbReference type="InterPro" id="IPR004107">
    <property type="entry name" value="Integrase_SAM-like_N"/>
</dbReference>
<comment type="subcellular location">
    <subcellularLocation>
        <location evidence="1 10">Cytoplasm</location>
    </subcellularLocation>
</comment>
<evidence type="ECO:0000256" key="7">
    <source>
        <dbReference type="ARBA" id="ARBA00023125"/>
    </source>
</evidence>
<dbReference type="NCBIfam" id="NF040815">
    <property type="entry name" value="recomb_XerA_Arch"/>
    <property type="match status" value="1"/>
</dbReference>
<dbReference type="GO" id="GO:0006313">
    <property type="term" value="P:DNA transposition"/>
    <property type="evidence" value="ECO:0007669"/>
    <property type="project" value="UniProtKB-UniRule"/>
</dbReference>
<feature type="active site" evidence="10">
    <location>
        <position position="231"/>
    </location>
</feature>
<feature type="active site" evidence="10">
    <location>
        <position position="234"/>
    </location>
</feature>
<protein>
    <recommendedName>
        <fullName evidence="10">Tyrosine recombinase XerC</fullName>
    </recommendedName>
</protein>
<dbReference type="Gene3D" id="1.10.443.10">
    <property type="entry name" value="Intergrase catalytic core"/>
    <property type="match status" value="1"/>
</dbReference>
<keyword evidence="4 10" id="KW-0132">Cell division</keyword>
<comment type="similarity">
    <text evidence="10">Belongs to the 'phage' integrase family. XerC subfamily.</text>
</comment>
<dbReference type="GO" id="GO:0007059">
    <property type="term" value="P:chromosome segregation"/>
    <property type="evidence" value="ECO:0007669"/>
    <property type="project" value="UniProtKB-UniRule"/>
</dbReference>
<dbReference type="EMBL" id="QMPY01000055">
    <property type="protein sequence ID" value="RLE07966.1"/>
    <property type="molecule type" value="Genomic_DNA"/>
</dbReference>
<evidence type="ECO:0000256" key="5">
    <source>
        <dbReference type="ARBA" id="ARBA00022829"/>
    </source>
</evidence>
<evidence type="ECO:0000259" key="12">
    <source>
        <dbReference type="PROSITE" id="PS51900"/>
    </source>
</evidence>
<feature type="domain" description="Core-binding (CB)" evidence="12">
    <location>
        <begin position="1"/>
        <end position="78"/>
    </location>
</feature>
<dbReference type="InterPro" id="IPR013762">
    <property type="entry name" value="Integrase-like_cat_sf"/>
</dbReference>
<evidence type="ECO:0000256" key="1">
    <source>
        <dbReference type="ARBA" id="ARBA00004496"/>
    </source>
</evidence>
<organism evidence="13 14">
    <name type="scientific">Aerophobetes bacterium</name>
    <dbReference type="NCBI Taxonomy" id="2030807"/>
    <lineage>
        <taxon>Bacteria</taxon>
        <taxon>Candidatus Aerophobota</taxon>
    </lineage>
</organism>
<dbReference type="PROSITE" id="PS51900">
    <property type="entry name" value="CB"/>
    <property type="match status" value="1"/>
</dbReference>
<evidence type="ECO:0000256" key="6">
    <source>
        <dbReference type="ARBA" id="ARBA00022908"/>
    </source>
</evidence>
<reference evidence="13 14" key="1">
    <citation type="submission" date="2018-06" db="EMBL/GenBank/DDBJ databases">
        <title>Extensive metabolic versatility and redundancy in microbially diverse, dynamic hydrothermal sediments.</title>
        <authorList>
            <person name="Dombrowski N."/>
            <person name="Teske A."/>
            <person name="Baker B.J."/>
        </authorList>
    </citation>
    <scope>NUCLEOTIDE SEQUENCE [LARGE SCALE GENOMIC DNA]</scope>
    <source>
        <strain evidence="13">B7_G13</strain>
    </source>
</reference>
<keyword evidence="6 10" id="KW-0229">DNA integration</keyword>
<evidence type="ECO:0000259" key="11">
    <source>
        <dbReference type="PROSITE" id="PS51898"/>
    </source>
</evidence>
<keyword evidence="7 10" id="KW-0238">DNA-binding</keyword>
<dbReference type="CDD" id="cd00798">
    <property type="entry name" value="INT_XerDC_C"/>
    <property type="match status" value="1"/>
</dbReference>
<keyword evidence="8 10" id="KW-0233">DNA recombination</keyword>
<dbReference type="HAMAP" id="MF_01808">
    <property type="entry name" value="Recomb_XerC_XerD"/>
    <property type="match status" value="1"/>
</dbReference>
<keyword evidence="3 10" id="KW-0963">Cytoplasm</keyword>
<evidence type="ECO:0000256" key="9">
    <source>
        <dbReference type="ARBA" id="ARBA00023306"/>
    </source>
</evidence>
<evidence type="ECO:0000256" key="8">
    <source>
        <dbReference type="ARBA" id="ARBA00023172"/>
    </source>
</evidence>
<dbReference type="AlphaFoldDB" id="A0A662D5I0"/>
<keyword evidence="9 10" id="KW-0131">Cell cycle</keyword>
<dbReference type="NCBIfam" id="TIGR02225">
    <property type="entry name" value="recomb_XerD"/>
    <property type="match status" value="1"/>
</dbReference>
<dbReference type="Pfam" id="PF02899">
    <property type="entry name" value="Phage_int_SAM_1"/>
    <property type="match status" value="1"/>
</dbReference>
<dbReference type="PROSITE" id="PS51898">
    <property type="entry name" value="TYR_RECOMBINASE"/>
    <property type="match status" value="1"/>
</dbReference>
<evidence type="ECO:0000313" key="14">
    <source>
        <dbReference type="Proteomes" id="UP000277457"/>
    </source>
</evidence>
<feature type="active site" evidence="10">
    <location>
        <position position="139"/>
    </location>
</feature>
<dbReference type="InterPro" id="IPR050090">
    <property type="entry name" value="Tyrosine_recombinase_XerCD"/>
</dbReference>
<evidence type="ECO:0000256" key="4">
    <source>
        <dbReference type="ARBA" id="ARBA00022618"/>
    </source>
</evidence>
<evidence type="ECO:0000256" key="10">
    <source>
        <dbReference type="HAMAP-Rule" id="MF_01808"/>
    </source>
</evidence>
<dbReference type="Proteomes" id="UP000277457">
    <property type="component" value="Unassembled WGS sequence"/>
</dbReference>
<dbReference type="NCBIfam" id="NF001399">
    <property type="entry name" value="PRK00283.1"/>
    <property type="match status" value="1"/>
</dbReference>
<name>A0A662D5I0_UNCAE</name>
<dbReference type="InterPro" id="IPR023009">
    <property type="entry name" value="Tyrosine_recombinase_XerC/XerD"/>
</dbReference>
<evidence type="ECO:0000313" key="13">
    <source>
        <dbReference type="EMBL" id="RLE07966.1"/>
    </source>
</evidence>
<feature type="active site" description="O-(3'-phospho-DNA)-tyrosine intermediate" evidence="10">
    <location>
        <position position="266"/>
    </location>
</feature>
<accession>A0A662D5I0</accession>
<dbReference type="GO" id="GO:0003677">
    <property type="term" value="F:DNA binding"/>
    <property type="evidence" value="ECO:0007669"/>
    <property type="project" value="UniProtKB-UniRule"/>
</dbReference>
<dbReference type="InterPro" id="IPR011932">
    <property type="entry name" value="Recomb_XerD"/>
</dbReference>
<comment type="caution">
    <text evidence="13">The sequence shown here is derived from an EMBL/GenBank/DDBJ whole genome shotgun (WGS) entry which is preliminary data.</text>
</comment>
<dbReference type="InterPro" id="IPR044068">
    <property type="entry name" value="CB"/>
</dbReference>
<dbReference type="GO" id="GO:0005737">
    <property type="term" value="C:cytoplasm"/>
    <property type="evidence" value="ECO:0007669"/>
    <property type="project" value="UniProtKB-SubCell"/>
</dbReference>
<dbReference type="InterPro" id="IPR002104">
    <property type="entry name" value="Integrase_catalytic"/>
</dbReference>
<feature type="domain" description="Tyr recombinase" evidence="11">
    <location>
        <begin position="99"/>
        <end position="279"/>
    </location>
</feature>
<dbReference type="Gene3D" id="1.10.150.130">
    <property type="match status" value="1"/>
</dbReference>
<comment type="function">
    <text evidence="10">Site-specific tyrosine recombinase, which acts by catalyzing the cutting and rejoining of the recombining DNA molecules. The XerC-XerD complex is essential to convert dimers of the bacterial chromosome into monomers to permit their segregation at cell division. It also contributes to the segregational stability of plasmids.</text>
</comment>
<dbReference type="PANTHER" id="PTHR30349:SF81">
    <property type="entry name" value="TYROSINE RECOMBINASE XERC"/>
    <property type="match status" value="1"/>
</dbReference>
<evidence type="ECO:0000256" key="2">
    <source>
        <dbReference type="ARBA" id="ARBA00010450"/>
    </source>
</evidence>
<comment type="subunit">
    <text evidence="10">Forms a cyclic heterotetrameric complex composed of two molecules of XerC and two molecules of XerD.</text>
</comment>
<dbReference type="GO" id="GO:0009037">
    <property type="term" value="F:tyrosine-based site-specific recombinase activity"/>
    <property type="evidence" value="ECO:0007669"/>
    <property type="project" value="UniProtKB-UniRule"/>
</dbReference>
<proteinExistence type="inferred from homology"/>